<organism evidence="1 2">
    <name type="scientific">Scyliorhinus torazame</name>
    <name type="common">Cloudy catshark</name>
    <name type="synonym">Catulus torazame</name>
    <dbReference type="NCBI Taxonomy" id="75743"/>
    <lineage>
        <taxon>Eukaryota</taxon>
        <taxon>Metazoa</taxon>
        <taxon>Chordata</taxon>
        <taxon>Craniata</taxon>
        <taxon>Vertebrata</taxon>
        <taxon>Chondrichthyes</taxon>
        <taxon>Elasmobranchii</taxon>
        <taxon>Galeomorphii</taxon>
        <taxon>Galeoidea</taxon>
        <taxon>Carcharhiniformes</taxon>
        <taxon>Scyliorhinidae</taxon>
        <taxon>Scyliorhinus</taxon>
    </lineage>
</organism>
<name>A0A401NZ55_SCYTO</name>
<sequence length="53" mass="5406">LPNDLTGESADSPGLGLADTPAARLAGMKSIVFSGLLKVDYPVGKAVFFSTLP</sequence>
<keyword evidence="2" id="KW-1185">Reference proteome</keyword>
<reference evidence="1 2" key="1">
    <citation type="journal article" date="2018" name="Nat. Ecol. Evol.">
        <title>Shark genomes provide insights into elasmobranch evolution and the origin of vertebrates.</title>
        <authorList>
            <person name="Hara Y"/>
            <person name="Yamaguchi K"/>
            <person name="Onimaru K"/>
            <person name="Kadota M"/>
            <person name="Koyanagi M"/>
            <person name="Keeley SD"/>
            <person name="Tatsumi K"/>
            <person name="Tanaka K"/>
            <person name="Motone F"/>
            <person name="Kageyama Y"/>
            <person name="Nozu R"/>
            <person name="Adachi N"/>
            <person name="Nishimura O"/>
            <person name="Nakagawa R"/>
            <person name="Tanegashima C"/>
            <person name="Kiyatake I"/>
            <person name="Matsumoto R"/>
            <person name="Murakumo K"/>
            <person name="Nishida K"/>
            <person name="Terakita A"/>
            <person name="Kuratani S"/>
            <person name="Sato K"/>
            <person name="Hyodo S Kuraku.S."/>
        </authorList>
    </citation>
    <scope>NUCLEOTIDE SEQUENCE [LARGE SCALE GENOMIC DNA]</scope>
</reference>
<dbReference type="EMBL" id="BFAA01004260">
    <property type="protein sequence ID" value="GCB66147.1"/>
    <property type="molecule type" value="Genomic_DNA"/>
</dbReference>
<gene>
    <name evidence="1" type="ORF">scyTo_0010058</name>
</gene>
<dbReference type="Proteomes" id="UP000288216">
    <property type="component" value="Unassembled WGS sequence"/>
</dbReference>
<feature type="non-terminal residue" evidence="1">
    <location>
        <position position="1"/>
    </location>
</feature>
<accession>A0A401NZ55</accession>
<evidence type="ECO:0000313" key="1">
    <source>
        <dbReference type="EMBL" id="GCB66147.1"/>
    </source>
</evidence>
<protein>
    <submittedName>
        <fullName evidence="1">Uncharacterized protein</fullName>
    </submittedName>
</protein>
<evidence type="ECO:0000313" key="2">
    <source>
        <dbReference type="Proteomes" id="UP000288216"/>
    </source>
</evidence>
<comment type="caution">
    <text evidence="1">The sequence shown here is derived from an EMBL/GenBank/DDBJ whole genome shotgun (WGS) entry which is preliminary data.</text>
</comment>
<dbReference type="AlphaFoldDB" id="A0A401NZ55"/>
<proteinExistence type="predicted"/>